<accession>A0A2P2JPL9</accession>
<evidence type="ECO:0000313" key="1">
    <source>
        <dbReference type="EMBL" id="MBW95407.1"/>
    </source>
</evidence>
<name>A0A2P2JPL9_RHIMU</name>
<proteinExistence type="predicted"/>
<organism evidence="1">
    <name type="scientific">Rhizophora mucronata</name>
    <name type="common">Asiatic mangrove</name>
    <dbReference type="NCBI Taxonomy" id="61149"/>
    <lineage>
        <taxon>Eukaryota</taxon>
        <taxon>Viridiplantae</taxon>
        <taxon>Streptophyta</taxon>
        <taxon>Embryophyta</taxon>
        <taxon>Tracheophyta</taxon>
        <taxon>Spermatophyta</taxon>
        <taxon>Magnoliopsida</taxon>
        <taxon>eudicotyledons</taxon>
        <taxon>Gunneridae</taxon>
        <taxon>Pentapetalae</taxon>
        <taxon>rosids</taxon>
        <taxon>fabids</taxon>
        <taxon>Malpighiales</taxon>
        <taxon>Rhizophoraceae</taxon>
        <taxon>Rhizophora</taxon>
    </lineage>
</organism>
<protein>
    <submittedName>
        <fullName evidence="1">Uncharacterized protein LOC105640921 isoform X2</fullName>
    </submittedName>
</protein>
<dbReference type="EMBL" id="GGEC01014924">
    <property type="protein sequence ID" value="MBW95407.1"/>
    <property type="molecule type" value="Transcribed_RNA"/>
</dbReference>
<sequence>MSLEQKWTTNNTKLLCVHSSLFPCLLTHLSTDEMSEGSPCIYILRHQIEKVISIVLNLKSAKITNSILHLTSSNT</sequence>
<dbReference type="AlphaFoldDB" id="A0A2P2JPL9"/>
<reference evidence="1" key="1">
    <citation type="submission" date="2018-02" db="EMBL/GenBank/DDBJ databases">
        <title>Rhizophora mucronata_Transcriptome.</title>
        <authorList>
            <person name="Meera S.P."/>
            <person name="Sreeshan A."/>
            <person name="Augustine A."/>
        </authorList>
    </citation>
    <scope>NUCLEOTIDE SEQUENCE</scope>
    <source>
        <tissue evidence="1">Leaf</tissue>
    </source>
</reference>